<dbReference type="GO" id="GO:0000049">
    <property type="term" value="F:tRNA binding"/>
    <property type="evidence" value="ECO:0007669"/>
    <property type="project" value="TreeGrafter"/>
</dbReference>
<sequence>MYEQELGALLGAAQARNHRATVICDPALFNSVSWALESYSHGYYACLKSPQRNPPSNSSVVSFSSYGRVLGETVDYVVYEAIGFYDPNALAALADTVRGGGTLFLVVDKGRPPVYHQFDLSESISVLIPRFIRKIESSDLYAAVGSREIRVSAAFKVVSPRTIGVFKSFDQRKAYDAVLRWFTAGGDVFALLSRRGRGKSALLGMVLRELCLSGKVEGEVYVTSHHPTHVTTLLKHLAPASGFDAALEWGKVVELGGASVVFESPKRVPSSSIVFVDEASTLPFGVLVNLITKATRVVLSTTNYGYEGSGKSFQTRLLNWITSSGRSLEVKELFEPVRYSAGDPLEEALTNTFLFFAHTPRSDAMGTDISDLSKPCNIMRLGATDMAQMDESKVAEVYSILTEAHYRNEPRDLSIILENLKSTTFVYTLGSEVVGVATCVREGPISHGMVEAVLRGASFPGNLITERLVARSLSAEFAQLVGQRVVRIAVKPPYQGRGHGSNLLKGLEANFKDECDWIGASFSADYRTVVFWFKNGYIFPAVSWSSNRHTQHPSVLCVKPLSDRAKRAMRSSVDTLRAHISSQLHRASADARVYAVIVKSMSDGERQMKLSVGLINFAEWSLPVELIIPDLAQNLFSLAHKFTLPEVESMIRLIQWRSSASDSLRVKAALKRILHGPT</sequence>
<evidence type="ECO:0000256" key="8">
    <source>
        <dbReference type="ARBA" id="ARBA00049914"/>
    </source>
</evidence>
<dbReference type="GO" id="GO:1990883">
    <property type="term" value="F:18S rRNA cytidine N-acetyltransferase activity"/>
    <property type="evidence" value="ECO:0007669"/>
    <property type="project" value="TreeGrafter"/>
</dbReference>
<dbReference type="GO" id="GO:0008033">
    <property type="term" value="P:tRNA processing"/>
    <property type="evidence" value="ECO:0007669"/>
    <property type="project" value="UniProtKB-KW"/>
</dbReference>
<keyword evidence="5" id="KW-0012">Acyltransferase</keyword>
<comment type="caution">
    <text evidence="10">The sequence shown here is derived from an EMBL/GenBank/DDBJ whole genome shotgun (WGS) entry which is preliminary data.</text>
</comment>
<evidence type="ECO:0000259" key="9">
    <source>
        <dbReference type="PROSITE" id="PS51186"/>
    </source>
</evidence>
<organism evidence="10 11">
    <name type="scientific">Candidatus Marsarchaeota G2 archaeon ECH_B_3</name>
    <dbReference type="NCBI Taxonomy" id="1978161"/>
    <lineage>
        <taxon>Archaea</taxon>
        <taxon>Candidatus Marsarchaeota</taxon>
        <taxon>Candidatus Marsarchaeota group 2</taxon>
    </lineage>
</organism>
<dbReference type="Gene3D" id="3.40.630.30">
    <property type="match status" value="1"/>
</dbReference>
<keyword evidence="1" id="KW-0808">Transferase</keyword>
<feature type="domain" description="N-acetyltransferase" evidence="9">
    <location>
        <begin position="384"/>
        <end position="562"/>
    </location>
</feature>
<dbReference type="Gene3D" id="3.40.50.300">
    <property type="entry name" value="P-loop containing nucleotide triphosphate hydrolases"/>
    <property type="match status" value="1"/>
</dbReference>
<evidence type="ECO:0000256" key="5">
    <source>
        <dbReference type="ARBA" id="ARBA00023315"/>
    </source>
</evidence>
<protein>
    <recommendedName>
        <fullName evidence="9">N-acetyltransferase domain-containing protein</fullName>
    </recommendedName>
</protein>
<comment type="catalytic activity">
    <reaction evidence="6">
        <text>a cytidine in tRNA + acetyl-CoA + ATP + H2O = an N(4)-acetylcytidine in tRNA + ADP + phosphate + CoA + H(+)</text>
        <dbReference type="Rhea" id="RHEA:53876"/>
        <dbReference type="Rhea" id="RHEA-COMP:13670"/>
        <dbReference type="Rhea" id="RHEA-COMP:13671"/>
        <dbReference type="ChEBI" id="CHEBI:15377"/>
        <dbReference type="ChEBI" id="CHEBI:15378"/>
        <dbReference type="ChEBI" id="CHEBI:30616"/>
        <dbReference type="ChEBI" id="CHEBI:43474"/>
        <dbReference type="ChEBI" id="CHEBI:57287"/>
        <dbReference type="ChEBI" id="CHEBI:57288"/>
        <dbReference type="ChEBI" id="CHEBI:74900"/>
        <dbReference type="ChEBI" id="CHEBI:82748"/>
        <dbReference type="ChEBI" id="CHEBI:456216"/>
    </reaction>
</comment>
<evidence type="ECO:0000256" key="4">
    <source>
        <dbReference type="ARBA" id="ARBA00022840"/>
    </source>
</evidence>
<dbReference type="InterPro" id="IPR013562">
    <property type="entry name" value="TmcA/NAT10_N"/>
</dbReference>
<dbReference type="PANTHER" id="PTHR10925">
    <property type="entry name" value="N-ACETYLTRANSFERASE 10"/>
    <property type="match status" value="1"/>
</dbReference>
<evidence type="ECO:0000313" key="10">
    <source>
        <dbReference type="EMBL" id="PSO00936.1"/>
    </source>
</evidence>
<comment type="catalytic activity">
    <reaction evidence="8">
        <text>a cytidine in mRNA + acetyl-CoA + ATP + H2O = an N(4)-acetylcytidine in mRNA + ADP + phosphate + CoA + H(+)</text>
        <dbReference type="Rhea" id="RHEA:58480"/>
        <dbReference type="Rhea" id="RHEA-COMP:15145"/>
        <dbReference type="Rhea" id="RHEA-COMP:15146"/>
        <dbReference type="ChEBI" id="CHEBI:15377"/>
        <dbReference type="ChEBI" id="CHEBI:15378"/>
        <dbReference type="ChEBI" id="CHEBI:30616"/>
        <dbReference type="ChEBI" id="CHEBI:43474"/>
        <dbReference type="ChEBI" id="CHEBI:57287"/>
        <dbReference type="ChEBI" id="CHEBI:57288"/>
        <dbReference type="ChEBI" id="CHEBI:74900"/>
        <dbReference type="ChEBI" id="CHEBI:82748"/>
        <dbReference type="ChEBI" id="CHEBI:456216"/>
    </reaction>
</comment>
<dbReference type="GO" id="GO:1904812">
    <property type="term" value="P:rRNA acetylation involved in maturation of SSU-rRNA"/>
    <property type="evidence" value="ECO:0007669"/>
    <property type="project" value="TreeGrafter"/>
</dbReference>
<dbReference type="InterPro" id="IPR007807">
    <property type="entry name" value="TcmA/NAT10_helicase"/>
</dbReference>
<accession>A0A2R6BQK7</accession>
<dbReference type="InterPro" id="IPR000182">
    <property type="entry name" value="GNAT_dom"/>
</dbReference>
<evidence type="ECO:0000313" key="11">
    <source>
        <dbReference type="Proteomes" id="UP000241972"/>
    </source>
</evidence>
<dbReference type="PANTHER" id="PTHR10925:SF5">
    <property type="entry name" value="RNA CYTIDINE ACETYLTRANSFERASE"/>
    <property type="match status" value="1"/>
</dbReference>
<dbReference type="InterPro" id="IPR032672">
    <property type="entry name" value="TmcA/NAT10/Kre33"/>
</dbReference>
<keyword evidence="3" id="KW-0547">Nucleotide-binding</keyword>
<evidence type="ECO:0000256" key="2">
    <source>
        <dbReference type="ARBA" id="ARBA00022694"/>
    </source>
</evidence>
<dbReference type="SUPFAM" id="SSF55729">
    <property type="entry name" value="Acyl-CoA N-acyltransferases (Nat)"/>
    <property type="match status" value="1"/>
</dbReference>
<dbReference type="Gene3D" id="3.40.50.11040">
    <property type="match status" value="1"/>
</dbReference>
<gene>
    <name evidence="10" type="ORF">B9Q07_02145</name>
</gene>
<evidence type="ECO:0000256" key="7">
    <source>
        <dbReference type="ARBA" id="ARBA00049889"/>
    </source>
</evidence>
<dbReference type="Pfam" id="PF05127">
    <property type="entry name" value="NAT10_TcmA_helicase"/>
    <property type="match status" value="1"/>
</dbReference>
<dbReference type="Proteomes" id="UP000241972">
    <property type="component" value="Unassembled WGS sequence"/>
</dbReference>
<dbReference type="InterPro" id="IPR027417">
    <property type="entry name" value="P-loop_NTPase"/>
</dbReference>
<dbReference type="Pfam" id="PF13718">
    <property type="entry name" value="GNAT_acetyltr_2"/>
    <property type="match status" value="1"/>
</dbReference>
<comment type="catalytic activity">
    <reaction evidence="7">
        <text>a cytidine in RNA + acetyl-CoA + ATP + H2O = an N(4)-acetylcytidine in RNA + ADP + phosphate + CoA + H(+)</text>
        <dbReference type="Rhea" id="RHEA:82211"/>
        <dbReference type="Rhea" id="RHEA-COMP:15704"/>
        <dbReference type="Rhea" id="RHEA-COMP:19834"/>
        <dbReference type="ChEBI" id="CHEBI:15377"/>
        <dbReference type="ChEBI" id="CHEBI:15378"/>
        <dbReference type="ChEBI" id="CHEBI:30616"/>
        <dbReference type="ChEBI" id="CHEBI:43474"/>
        <dbReference type="ChEBI" id="CHEBI:57287"/>
        <dbReference type="ChEBI" id="CHEBI:57288"/>
        <dbReference type="ChEBI" id="CHEBI:74900"/>
        <dbReference type="ChEBI" id="CHEBI:82748"/>
        <dbReference type="ChEBI" id="CHEBI:456216"/>
    </reaction>
</comment>
<dbReference type="InterPro" id="IPR016181">
    <property type="entry name" value="Acyl_CoA_acyltransferase"/>
</dbReference>
<evidence type="ECO:0000256" key="6">
    <source>
        <dbReference type="ARBA" id="ARBA00049883"/>
    </source>
</evidence>
<proteinExistence type="predicted"/>
<keyword evidence="2" id="KW-0819">tRNA processing</keyword>
<dbReference type="EMBL" id="NEXI01000003">
    <property type="protein sequence ID" value="PSO00936.1"/>
    <property type="molecule type" value="Genomic_DNA"/>
</dbReference>
<name>A0A2R6BQK7_9ARCH</name>
<keyword evidence="4" id="KW-0067">ATP-binding</keyword>
<dbReference type="Pfam" id="PF08351">
    <property type="entry name" value="TmcA_N"/>
    <property type="match status" value="1"/>
</dbReference>
<reference evidence="10 11" key="1">
    <citation type="submission" date="2017-04" db="EMBL/GenBank/DDBJ databases">
        <title>Novel microbial lineages endemic to geothermal iron-oxide mats fill important gaps in the evolutionary history of Archaea.</title>
        <authorList>
            <person name="Jay Z.J."/>
            <person name="Beam J.P."/>
            <person name="Dlakic M."/>
            <person name="Rusch D.B."/>
            <person name="Kozubal M.A."/>
            <person name="Inskeep W.P."/>
        </authorList>
    </citation>
    <scope>NUCLEOTIDE SEQUENCE [LARGE SCALE GENOMIC DNA]</scope>
    <source>
        <strain evidence="10">ECH_B_3</strain>
    </source>
</reference>
<dbReference type="GO" id="GO:0005524">
    <property type="term" value="F:ATP binding"/>
    <property type="evidence" value="ECO:0007669"/>
    <property type="project" value="UniProtKB-KW"/>
</dbReference>
<dbReference type="PROSITE" id="PS51186">
    <property type="entry name" value="GNAT"/>
    <property type="match status" value="1"/>
</dbReference>
<evidence type="ECO:0000256" key="3">
    <source>
        <dbReference type="ARBA" id="ARBA00022741"/>
    </source>
</evidence>
<evidence type="ECO:0000256" key="1">
    <source>
        <dbReference type="ARBA" id="ARBA00022679"/>
    </source>
</evidence>
<dbReference type="AlphaFoldDB" id="A0A2R6BQK7"/>